<evidence type="ECO:0000313" key="5">
    <source>
        <dbReference type="Proteomes" id="UP000309618"/>
    </source>
</evidence>
<dbReference type="SUPFAM" id="SSF56596">
    <property type="entry name" value="Replication terminator protein (Tus)"/>
    <property type="match status" value="1"/>
</dbReference>
<proteinExistence type="predicted"/>
<dbReference type="GO" id="GO:0006274">
    <property type="term" value="P:DNA replication termination"/>
    <property type="evidence" value="ECO:0007669"/>
    <property type="project" value="InterPro"/>
</dbReference>
<reference evidence="4 5" key="1">
    <citation type="submission" date="2019-04" db="EMBL/GenBank/DDBJ databases">
        <title>Comparative genomics of Aeromonas veronii strains pathogenic to fish.</title>
        <authorList>
            <person name="Cascarano M.C."/>
            <person name="Smyrli M."/>
            <person name="Katharios P."/>
        </authorList>
    </citation>
    <scope>NUCLEOTIDE SEQUENCE [LARGE SCALE GENOMIC DNA]</scope>
    <source>
        <strain evidence="4 5">XU1</strain>
    </source>
</reference>
<keyword evidence="3" id="KW-0238">DNA-binding</keyword>
<evidence type="ECO:0000256" key="2">
    <source>
        <dbReference type="ARBA" id="ARBA00022705"/>
    </source>
</evidence>
<evidence type="ECO:0000313" key="4">
    <source>
        <dbReference type="EMBL" id="THJ44973.1"/>
    </source>
</evidence>
<protein>
    <submittedName>
        <fullName evidence="4">DNA replication protein</fullName>
    </submittedName>
</protein>
<dbReference type="GO" id="GO:0005737">
    <property type="term" value="C:cytoplasm"/>
    <property type="evidence" value="ECO:0007669"/>
    <property type="project" value="InterPro"/>
</dbReference>
<comment type="caution">
    <text evidence="4">The sequence shown here is derived from an EMBL/GenBank/DDBJ whole genome shotgun (WGS) entry which is preliminary data.</text>
</comment>
<dbReference type="RefSeq" id="WP_136501795.1">
    <property type="nucleotide sequence ID" value="NZ_SSUX01000008.1"/>
</dbReference>
<evidence type="ECO:0000256" key="3">
    <source>
        <dbReference type="ARBA" id="ARBA00023125"/>
    </source>
</evidence>
<dbReference type="Gene3D" id="3.30.54.10">
    <property type="match status" value="1"/>
</dbReference>
<dbReference type="AlphaFoldDB" id="A0A4S5CK36"/>
<dbReference type="Pfam" id="PF05472">
    <property type="entry name" value="Ter"/>
    <property type="match status" value="1"/>
</dbReference>
<sequence>MELFTPTANLRQQMDIIDSHLTRLVSAIQSTPDVRGHVYELPPVLQGEEEVEVNHIPVAPHTDQEAISLALAAFRRHTFIEGHSSKATYRLPGVVILPASCTSSLRPLVDEINRCKQEFKELVLNLGGRDEKFELVHTALPGVVTLQIYRQITILSGELQSVGFTWVDKQAITKVDKSKVISMLERSKNYVPGPFVEDEWLNMVEREICDIKRLPASAELRIRRPIKTHPMANLRWHDRVPRTQQAKASLPLLICTDSTYKVHALEDYVLRERGPRADRHSGDELIIERLHLYVRHP</sequence>
<gene>
    <name evidence="4" type="ORF">E8Q35_12345</name>
</gene>
<evidence type="ECO:0000256" key="1">
    <source>
        <dbReference type="ARBA" id="ARBA00022490"/>
    </source>
</evidence>
<dbReference type="InterPro" id="IPR036381">
    <property type="entry name" value="Tus_dom1"/>
</dbReference>
<dbReference type="Gene3D" id="3.50.14.10">
    <property type="entry name" value="Replication terminator Tus, domain 1 superfamily/Replication terminator Tus"/>
    <property type="match status" value="1"/>
</dbReference>
<keyword evidence="2" id="KW-0235">DNA replication</keyword>
<dbReference type="InterPro" id="IPR036384">
    <property type="entry name" value="Tus_sf"/>
</dbReference>
<name>A0A4S5CK36_AERVE</name>
<organism evidence="4 5">
    <name type="scientific">Aeromonas veronii</name>
    <dbReference type="NCBI Taxonomy" id="654"/>
    <lineage>
        <taxon>Bacteria</taxon>
        <taxon>Pseudomonadati</taxon>
        <taxon>Pseudomonadota</taxon>
        <taxon>Gammaproteobacteria</taxon>
        <taxon>Aeromonadales</taxon>
        <taxon>Aeromonadaceae</taxon>
        <taxon>Aeromonas</taxon>
    </lineage>
</organism>
<keyword evidence="1" id="KW-0963">Cytoplasm</keyword>
<dbReference type="GO" id="GO:0003677">
    <property type="term" value="F:DNA binding"/>
    <property type="evidence" value="ECO:0007669"/>
    <property type="project" value="UniProtKB-KW"/>
</dbReference>
<dbReference type="EMBL" id="SSUX01000008">
    <property type="protein sequence ID" value="THJ44973.1"/>
    <property type="molecule type" value="Genomic_DNA"/>
</dbReference>
<accession>A0A4S5CK36</accession>
<dbReference type="InterPro" id="IPR008865">
    <property type="entry name" value="DNA_replication_term_site-bd"/>
</dbReference>
<dbReference type="Proteomes" id="UP000309618">
    <property type="component" value="Unassembled WGS sequence"/>
</dbReference>